<evidence type="ECO:0000313" key="2">
    <source>
        <dbReference type="Proteomes" id="UP000886523"/>
    </source>
</evidence>
<sequence>MAKRNEVRKIVIRRRPLTNEPRLNSETRERYVPLEVRAWKWVLADGRIDAS</sequence>
<organism evidence="1 2">
    <name type="scientific">Hydnum rufescens UP504</name>
    <dbReference type="NCBI Taxonomy" id="1448309"/>
    <lineage>
        <taxon>Eukaryota</taxon>
        <taxon>Fungi</taxon>
        <taxon>Dikarya</taxon>
        <taxon>Basidiomycota</taxon>
        <taxon>Agaricomycotina</taxon>
        <taxon>Agaricomycetes</taxon>
        <taxon>Cantharellales</taxon>
        <taxon>Hydnaceae</taxon>
        <taxon>Hydnum</taxon>
    </lineage>
</organism>
<dbReference type="EMBL" id="MU128911">
    <property type="protein sequence ID" value="KAF9520459.1"/>
    <property type="molecule type" value="Genomic_DNA"/>
</dbReference>
<evidence type="ECO:0000313" key="1">
    <source>
        <dbReference type="EMBL" id="KAF9520459.1"/>
    </source>
</evidence>
<keyword evidence="2" id="KW-1185">Reference proteome</keyword>
<comment type="caution">
    <text evidence="1">The sequence shown here is derived from an EMBL/GenBank/DDBJ whole genome shotgun (WGS) entry which is preliminary data.</text>
</comment>
<accession>A0A9P6B9X2</accession>
<name>A0A9P6B9X2_9AGAM</name>
<proteinExistence type="predicted"/>
<gene>
    <name evidence="1" type="ORF">BS47DRAFT_1335622</name>
</gene>
<reference evidence="1" key="1">
    <citation type="journal article" date="2020" name="Nat. Commun.">
        <title>Large-scale genome sequencing of mycorrhizal fungi provides insights into the early evolution of symbiotic traits.</title>
        <authorList>
            <person name="Miyauchi S."/>
            <person name="Kiss E."/>
            <person name="Kuo A."/>
            <person name="Drula E."/>
            <person name="Kohler A."/>
            <person name="Sanchez-Garcia M."/>
            <person name="Morin E."/>
            <person name="Andreopoulos B."/>
            <person name="Barry K.W."/>
            <person name="Bonito G."/>
            <person name="Buee M."/>
            <person name="Carver A."/>
            <person name="Chen C."/>
            <person name="Cichocki N."/>
            <person name="Clum A."/>
            <person name="Culley D."/>
            <person name="Crous P.W."/>
            <person name="Fauchery L."/>
            <person name="Girlanda M."/>
            <person name="Hayes R.D."/>
            <person name="Keri Z."/>
            <person name="LaButti K."/>
            <person name="Lipzen A."/>
            <person name="Lombard V."/>
            <person name="Magnuson J."/>
            <person name="Maillard F."/>
            <person name="Murat C."/>
            <person name="Nolan M."/>
            <person name="Ohm R.A."/>
            <person name="Pangilinan J."/>
            <person name="Pereira M.F."/>
            <person name="Perotto S."/>
            <person name="Peter M."/>
            <person name="Pfister S."/>
            <person name="Riley R."/>
            <person name="Sitrit Y."/>
            <person name="Stielow J.B."/>
            <person name="Szollosi G."/>
            <person name="Zifcakova L."/>
            <person name="Stursova M."/>
            <person name="Spatafora J.W."/>
            <person name="Tedersoo L."/>
            <person name="Vaario L.M."/>
            <person name="Yamada A."/>
            <person name="Yan M."/>
            <person name="Wang P."/>
            <person name="Xu J."/>
            <person name="Bruns T."/>
            <person name="Baldrian P."/>
            <person name="Vilgalys R."/>
            <person name="Dunand C."/>
            <person name="Henrissat B."/>
            <person name="Grigoriev I.V."/>
            <person name="Hibbett D."/>
            <person name="Nagy L.G."/>
            <person name="Martin F.M."/>
        </authorList>
    </citation>
    <scope>NUCLEOTIDE SEQUENCE</scope>
    <source>
        <strain evidence="1">UP504</strain>
    </source>
</reference>
<protein>
    <submittedName>
        <fullName evidence="1">Uncharacterized protein</fullName>
    </submittedName>
</protein>
<dbReference type="AlphaFoldDB" id="A0A9P6B9X2"/>
<dbReference type="Proteomes" id="UP000886523">
    <property type="component" value="Unassembled WGS sequence"/>
</dbReference>